<dbReference type="EMBL" id="AGNL01034472">
    <property type="protein sequence ID" value="EJK55255.1"/>
    <property type="molecule type" value="Genomic_DNA"/>
</dbReference>
<evidence type="ECO:0000313" key="1">
    <source>
        <dbReference type="EMBL" id="EJK55255.1"/>
    </source>
</evidence>
<dbReference type="AlphaFoldDB" id="K0RQB9"/>
<dbReference type="PANTHER" id="PTHR43628">
    <property type="entry name" value="ACTIVATOR OF C KINASE PROTEIN 1-RELATED"/>
    <property type="match status" value="1"/>
</dbReference>
<dbReference type="InterPro" id="IPR052945">
    <property type="entry name" value="Mitotic_Regulator"/>
</dbReference>
<keyword evidence="2" id="KW-1185">Reference proteome</keyword>
<dbReference type="Gene3D" id="1.25.40.10">
    <property type="entry name" value="Tetratricopeptide repeat domain"/>
    <property type="match status" value="1"/>
</dbReference>
<dbReference type="Pfam" id="PF08238">
    <property type="entry name" value="Sel1"/>
    <property type="match status" value="2"/>
</dbReference>
<dbReference type="OrthoDB" id="2247385at2759"/>
<protein>
    <recommendedName>
        <fullName evidence="3">RING-type domain-containing protein</fullName>
    </recommendedName>
</protein>
<organism evidence="1 2">
    <name type="scientific">Thalassiosira oceanica</name>
    <name type="common">Marine diatom</name>
    <dbReference type="NCBI Taxonomy" id="159749"/>
    <lineage>
        <taxon>Eukaryota</taxon>
        <taxon>Sar</taxon>
        <taxon>Stramenopiles</taxon>
        <taxon>Ochrophyta</taxon>
        <taxon>Bacillariophyta</taxon>
        <taxon>Coscinodiscophyceae</taxon>
        <taxon>Thalassiosirophycidae</taxon>
        <taxon>Thalassiosirales</taxon>
        <taxon>Thalassiosiraceae</taxon>
        <taxon>Thalassiosira</taxon>
    </lineage>
</organism>
<dbReference type="SUPFAM" id="SSF81901">
    <property type="entry name" value="HCP-like"/>
    <property type="match status" value="1"/>
</dbReference>
<name>K0RQB9_THAOC</name>
<accession>K0RQB9</accession>
<sequence length="207" mass="23043">ASGKTTWEPVSTSTPTASPCFHAEISGFYPPHTPYGALHRMRAAELRDEELYSQGHERPEGEFCPLCTLPIPLPLGRHSVFEVCCMKTICNGCNMAAQKRGMFDCAFCRTPCPDNDDDKLAMLQARVKKKDPEAIFHLGQKYFFGSLGLQKDTRKAVELFTEAVELGSIDALFSLGNAYFNGDGVQQDKDKGVYFLTKAAMQHYQKC</sequence>
<feature type="non-terminal residue" evidence="1">
    <location>
        <position position="1"/>
    </location>
</feature>
<reference evidence="1 2" key="1">
    <citation type="journal article" date="2012" name="Genome Biol.">
        <title>Genome and low-iron response of an oceanic diatom adapted to chronic iron limitation.</title>
        <authorList>
            <person name="Lommer M."/>
            <person name="Specht M."/>
            <person name="Roy A.S."/>
            <person name="Kraemer L."/>
            <person name="Andreson R."/>
            <person name="Gutowska M.A."/>
            <person name="Wolf J."/>
            <person name="Bergner S.V."/>
            <person name="Schilhabel M.B."/>
            <person name="Klostermeier U.C."/>
            <person name="Beiko R.G."/>
            <person name="Rosenstiel P."/>
            <person name="Hippler M."/>
            <person name="Laroche J."/>
        </authorList>
    </citation>
    <scope>NUCLEOTIDE SEQUENCE [LARGE SCALE GENOMIC DNA]</scope>
    <source>
        <strain evidence="1 2">CCMP1005</strain>
    </source>
</reference>
<dbReference type="Proteomes" id="UP000266841">
    <property type="component" value="Unassembled WGS sequence"/>
</dbReference>
<dbReference type="SMART" id="SM00671">
    <property type="entry name" value="SEL1"/>
    <property type="match status" value="2"/>
</dbReference>
<comment type="caution">
    <text evidence="1">The sequence shown here is derived from an EMBL/GenBank/DDBJ whole genome shotgun (WGS) entry which is preliminary data.</text>
</comment>
<dbReference type="InterPro" id="IPR011990">
    <property type="entry name" value="TPR-like_helical_dom_sf"/>
</dbReference>
<gene>
    <name evidence="1" type="ORF">THAOC_25029</name>
</gene>
<evidence type="ECO:0008006" key="3">
    <source>
        <dbReference type="Google" id="ProtNLM"/>
    </source>
</evidence>
<dbReference type="InterPro" id="IPR006597">
    <property type="entry name" value="Sel1-like"/>
</dbReference>
<evidence type="ECO:0000313" key="2">
    <source>
        <dbReference type="Proteomes" id="UP000266841"/>
    </source>
</evidence>
<dbReference type="PANTHER" id="PTHR43628:SF1">
    <property type="entry name" value="CHITIN SYNTHASE REGULATORY FACTOR 2-RELATED"/>
    <property type="match status" value="1"/>
</dbReference>
<proteinExistence type="predicted"/>